<keyword evidence="1 3" id="KW-0238">DNA-binding</keyword>
<feature type="DNA-binding region" description="OmpR/PhoB-type" evidence="3">
    <location>
        <begin position="131"/>
        <end position="230"/>
    </location>
</feature>
<evidence type="ECO:0000256" key="1">
    <source>
        <dbReference type="ARBA" id="ARBA00023125"/>
    </source>
</evidence>
<dbReference type="InterPro" id="IPR001867">
    <property type="entry name" value="OmpR/PhoB-type_DNA-bd"/>
</dbReference>
<keyword evidence="7" id="KW-1185">Reference proteome</keyword>
<dbReference type="SUPFAM" id="SSF52172">
    <property type="entry name" value="CheY-like"/>
    <property type="match status" value="1"/>
</dbReference>
<dbReference type="GO" id="GO:0006355">
    <property type="term" value="P:regulation of DNA-templated transcription"/>
    <property type="evidence" value="ECO:0007669"/>
    <property type="project" value="InterPro"/>
</dbReference>
<dbReference type="SMART" id="SM00862">
    <property type="entry name" value="Trans_reg_C"/>
    <property type="match status" value="1"/>
</dbReference>
<dbReference type="AlphaFoldDB" id="A0A7W6G547"/>
<dbReference type="EMBL" id="JACIDX010000002">
    <property type="protein sequence ID" value="MBB3953695.1"/>
    <property type="molecule type" value="Genomic_DNA"/>
</dbReference>
<dbReference type="PANTHER" id="PTHR48111:SF50">
    <property type="entry name" value="KDP OPERON TRANSCRIPTIONAL REGULATORY PROTEIN KDPE"/>
    <property type="match status" value="1"/>
</dbReference>
<accession>A0A7W6G547</accession>
<dbReference type="SMART" id="SM00448">
    <property type="entry name" value="REC"/>
    <property type="match status" value="1"/>
</dbReference>
<proteinExistence type="predicted"/>
<dbReference type="InterPro" id="IPR001789">
    <property type="entry name" value="Sig_transdc_resp-reg_receiver"/>
</dbReference>
<evidence type="ECO:0000256" key="3">
    <source>
        <dbReference type="PROSITE-ProRule" id="PRU01091"/>
    </source>
</evidence>
<evidence type="ECO:0000256" key="2">
    <source>
        <dbReference type="PROSITE-ProRule" id="PRU00169"/>
    </source>
</evidence>
<dbReference type="Proteomes" id="UP000548867">
    <property type="component" value="Unassembled WGS sequence"/>
</dbReference>
<evidence type="ECO:0000259" key="4">
    <source>
        <dbReference type="PROSITE" id="PS50110"/>
    </source>
</evidence>
<dbReference type="RefSeq" id="WP_183622539.1">
    <property type="nucleotide sequence ID" value="NZ_JACIDX010000002.1"/>
</dbReference>
<dbReference type="GO" id="GO:0000156">
    <property type="term" value="F:phosphorelay response regulator activity"/>
    <property type="evidence" value="ECO:0007669"/>
    <property type="project" value="TreeGrafter"/>
</dbReference>
<dbReference type="GO" id="GO:0005829">
    <property type="term" value="C:cytosol"/>
    <property type="evidence" value="ECO:0007669"/>
    <property type="project" value="TreeGrafter"/>
</dbReference>
<dbReference type="GO" id="GO:0000976">
    <property type="term" value="F:transcription cis-regulatory region binding"/>
    <property type="evidence" value="ECO:0007669"/>
    <property type="project" value="TreeGrafter"/>
</dbReference>
<evidence type="ECO:0000259" key="5">
    <source>
        <dbReference type="PROSITE" id="PS51755"/>
    </source>
</evidence>
<organism evidence="6 7">
    <name type="scientific">Novosphingobium sediminicola</name>
    <dbReference type="NCBI Taxonomy" id="563162"/>
    <lineage>
        <taxon>Bacteria</taxon>
        <taxon>Pseudomonadati</taxon>
        <taxon>Pseudomonadota</taxon>
        <taxon>Alphaproteobacteria</taxon>
        <taxon>Sphingomonadales</taxon>
        <taxon>Sphingomonadaceae</taxon>
        <taxon>Novosphingobium</taxon>
    </lineage>
</organism>
<dbReference type="PROSITE" id="PS51755">
    <property type="entry name" value="OMPR_PHOB"/>
    <property type="match status" value="1"/>
</dbReference>
<comment type="caution">
    <text evidence="6">The sequence shown here is derived from an EMBL/GenBank/DDBJ whole genome shotgun (WGS) entry which is preliminary data.</text>
</comment>
<gene>
    <name evidence="6" type="ORF">GGR38_000622</name>
</gene>
<dbReference type="Pfam" id="PF00072">
    <property type="entry name" value="Response_reg"/>
    <property type="match status" value="1"/>
</dbReference>
<feature type="domain" description="Response regulatory" evidence="4">
    <location>
        <begin position="9"/>
        <end position="121"/>
    </location>
</feature>
<dbReference type="SUPFAM" id="SSF46894">
    <property type="entry name" value="C-terminal effector domain of the bipartite response regulators"/>
    <property type="match status" value="1"/>
</dbReference>
<dbReference type="Gene3D" id="3.40.50.2300">
    <property type="match status" value="1"/>
</dbReference>
<dbReference type="PANTHER" id="PTHR48111">
    <property type="entry name" value="REGULATOR OF RPOS"/>
    <property type="match status" value="1"/>
</dbReference>
<feature type="modified residue" description="4-aspartylphosphate" evidence="2">
    <location>
        <position position="58"/>
    </location>
</feature>
<dbReference type="InterPro" id="IPR016032">
    <property type="entry name" value="Sig_transdc_resp-reg_C-effctor"/>
</dbReference>
<dbReference type="Gene3D" id="6.10.250.690">
    <property type="match status" value="1"/>
</dbReference>
<name>A0A7W6G547_9SPHN</name>
<dbReference type="PROSITE" id="PS50110">
    <property type="entry name" value="RESPONSE_REGULATORY"/>
    <property type="match status" value="1"/>
</dbReference>
<evidence type="ECO:0000313" key="7">
    <source>
        <dbReference type="Proteomes" id="UP000548867"/>
    </source>
</evidence>
<dbReference type="InterPro" id="IPR039420">
    <property type="entry name" value="WalR-like"/>
</dbReference>
<sequence length="230" mass="24949">MTAPGKLAKILVVDDEMAIRRLLRGSLSRAGMDVVEAANAREALAALDIDKPDLVLLDLGLPDRDGQELIGPVKASRAALLVVSARDATAQKVAALDLGADDYVTKPFDTDEVLARVRVALRNRLLADNTAPMVCFGVVEVDLAARIVRRDGAEVHLSPKEYGFLAELARYPGRVVSHAAILRAVWGPGQEQAVEYLRVAARGLRRKLEDVPVEQSVIRNEPGVGYRLML</sequence>
<dbReference type="CDD" id="cd00383">
    <property type="entry name" value="trans_reg_C"/>
    <property type="match status" value="1"/>
</dbReference>
<dbReference type="InterPro" id="IPR036388">
    <property type="entry name" value="WH-like_DNA-bd_sf"/>
</dbReference>
<dbReference type="Gene3D" id="1.10.10.10">
    <property type="entry name" value="Winged helix-like DNA-binding domain superfamily/Winged helix DNA-binding domain"/>
    <property type="match status" value="1"/>
</dbReference>
<dbReference type="InterPro" id="IPR011006">
    <property type="entry name" value="CheY-like_superfamily"/>
</dbReference>
<feature type="domain" description="OmpR/PhoB-type" evidence="5">
    <location>
        <begin position="131"/>
        <end position="230"/>
    </location>
</feature>
<dbReference type="GO" id="GO:0032993">
    <property type="term" value="C:protein-DNA complex"/>
    <property type="evidence" value="ECO:0007669"/>
    <property type="project" value="TreeGrafter"/>
</dbReference>
<dbReference type="Pfam" id="PF00486">
    <property type="entry name" value="Trans_reg_C"/>
    <property type="match status" value="1"/>
</dbReference>
<reference evidence="6 7" key="1">
    <citation type="submission" date="2020-08" db="EMBL/GenBank/DDBJ databases">
        <title>Genomic Encyclopedia of Type Strains, Phase IV (KMG-IV): sequencing the most valuable type-strain genomes for metagenomic binning, comparative biology and taxonomic classification.</title>
        <authorList>
            <person name="Goeker M."/>
        </authorList>
    </citation>
    <scope>NUCLEOTIDE SEQUENCE [LARGE SCALE GENOMIC DNA]</scope>
    <source>
        <strain evidence="6 7">DSM 27057</strain>
    </source>
</reference>
<protein>
    <submittedName>
        <fullName evidence="6">Two-component system KDP operon response regulator KdpE</fullName>
    </submittedName>
</protein>
<keyword evidence="2" id="KW-0597">Phosphoprotein</keyword>
<evidence type="ECO:0000313" key="6">
    <source>
        <dbReference type="EMBL" id="MBB3953695.1"/>
    </source>
</evidence>